<dbReference type="EMBL" id="FOVR01000005">
    <property type="protein sequence ID" value="SFO40098.1"/>
    <property type="molecule type" value="Genomic_DNA"/>
</dbReference>
<evidence type="ECO:0000313" key="6">
    <source>
        <dbReference type="Proteomes" id="UP000199236"/>
    </source>
</evidence>
<dbReference type="STRING" id="655353.SAMN04488056_105207"/>
<dbReference type="InterPro" id="IPR019819">
    <property type="entry name" value="Carboxylesterase_B_CS"/>
</dbReference>
<dbReference type="InterPro" id="IPR050309">
    <property type="entry name" value="Type-B_Carboxylest/Lipase"/>
</dbReference>
<dbReference type="OrthoDB" id="9775851at2"/>
<dbReference type="Proteomes" id="UP000199236">
    <property type="component" value="Unassembled WGS sequence"/>
</dbReference>
<evidence type="ECO:0000256" key="2">
    <source>
        <dbReference type="ARBA" id="ARBA00022801"/>
    </source>
</evidence>
<dbReference type="InterPro" id="IPR002018">
    <property type="entry name" value="CarbesteraseB"/>
</dbReference>
<comment type="similarity">
    <text evidence="1 3">Belongs to the type-B carboxylesterase/lipase family.</text>
</comment>
<proteinExistence type="inferred from homology"/>
<evidence type="ECO:0000313" key="5">
    <source>
        <dbReference type="EMBL" id="SFO40098.1"/>
    </source>
</evidence>
<dbReference type="InterPro" id="IPR029058">
    <property type="entry name" value="AB_hydrolase_fold"/>
</dbReference>
<accession>A0A1I5GVQ7</accession>
<dbReference type="EC" id="3.1.1.-" evidence="3"/>
<dbReference type="Gene3D" id="3.40.50.1820">
    <property type="entry name" value="alpha/beta hydrolase"/>
    <property type="match status" value="1"/>
</dbReference>
<sequence length="554" mass="59540">MEAEDAHLAFAGSGSLLRSIARPLIEEGFFMTAISRRTFMTSVASLAALGVAPHWSNTAQAAGETTKVDAATALTVTGGQIIGAREANGTRVWRGIPFAEPPVGDLRGRAPCPVSSWAGQKETVAFGNQAVQQALSAGMPVHDAGAEDCLYLNVWAPEKGSDTPRPVLVWIHGGGYVAGSGSEAVYYGDDYAERGDLVYVSINYRLNGFGFLRTSLDADSANLALLDQVAALQWIQKNIEQFGGDPANVTVMGESAGAMAISTLIGSPRARGLFARAIIQSGGARPIYSAREAEEVLAFALAEAGLKPGEDEKLMALPLEELKRIFAAMGAKSKSILLGGEPFHPAIGDSVLPKHPLETLSAIPALIGHCENEGQTFAHFENLFEGLPLKVRSLVGEEKWNELARIYKAHARPERDPLMDLFSDSFTGIPSLRLADQLKGLGADVWSYRFDYQKASPIGAAHASDIAFTFGKPNEAPFPVEWTKQAQTVSERMRDSFIAFARTGNPQTSDLPDWPQHDPEALDYLRFDATPSIGQDFIGAERRAAWQDVAIDAV</sequence>
<evidence type="ECO:0000256" key="1">
    <source>
        <dbReference type="ARBA" id="ARBA00005964"/>
    </source>
</evidence>
<dbReference type="Pfam" id="PF00135">
    <property type="entry name" value="COesterase"/>
    <property type="match status" value="1"/>
</dbReference>
<evidence type="ECO:0000259" key="4">
    <source>
        <dbReference type="Pfam" id="PF00135"/>
    </source>
</evidence>
<keyword evidence="2 3" id="KW-0378">Hydrolase</keyword>
<protein>
    <recommendedName>
        <fullName evidence="3">Carboxylic ester hydrolase</fullName>
        <ecNumber evidence="3">3.1.1.-</ecNumber>
    </recommendedName>
</protein>
<dbReference type="PANTHER" id="PTHR11559">
    <property type="entry name" value="CARBOXYLESTERASE"/>
    <property type="match status" value="1"/>
</dbReference>
<gene>
    <name evidence="5" type="ORF">SAMN04488056_105207</name>
</gene>
<dbReference type="InterPro" id="IPR006311">
    <property type="entry name" value="TAT_signal"/>
</dbReference>
<reference evidence="5 6" key="1">
    <citation type="submission" date="2016-10" db="EMBL/GenBank/DDBJ databases">
        <authorList>
            <person name="de Groot N.N."/>
        </authorList>
    </citation>
    <scope>NUCLEOTIDE SEQUENCE [LARGE SCALE GENOMIC DNA]</scope>
    <source>
        <strain evidence="5 6">CGMCC 1.9157</strain>
    </source>
</reference>
<name>A0A1I5GVQ7_9HYPH</name>
<dbReference type="AlphaFoldDB" id="A0A1I5GVQ7"/>
<evidence type="ECO:0000256" key="3">
    <source>
        <dbReference type="RuleBase" id="RU361235"/>
    </source>
</evidence>
<dbReference type="PROSITE" id="PS51318">
    <property type="entry name" value="TAT"/>
    <property type="match status" value="1"/>
</dbReference>
<dbReference type="SUPFAM" id="SSF53474">
    <property type="entry name" value="alpha/beta-Hydrolases"/>
    <property type="match status" value="1"/>
</dbReference>
<dbReference type="InterPro" id="IPR019826">
    <property type="entry name" value="Carboxylesterase_B_AS"/>
</dbReference>
<keyword evidence="6" id="KW-1185">Reference proteome</keyword>
<dbReference type="GO" id="GO:0016787">
    <property type="term" value="F:hydrolase activity"/>
    <property type="evidence" value="ECO:0007669"/>
    <property type="project" value="UniProtKB-KW"/>
</dbReference>
<dbReference type="PROSITE" id="PS00122">
    <property type="entry name" value="CARBOXYLESTERASE_B_1"/>
    <property type="match status" value="1"/>
</dbReference>
<dbReference type="PROSITE" id="PS00941">
    <property type="entry name" value="CARBOXYLESTERASE_B_2"/>
    <property type="match status" value="1"/>
</dbReference>
<feature type="domain" description="Carboxylesterase type B" evidence="4">
    <location>
        <begin position="73"/>
        <end position="533"/>
    </location>
</feature>
<organism evidence="5 6">
    <name type="scientific">Cohaesibacter marisflavi</name>
    <dbReference type="NCBI Taxonomy" id="655353"/>
    <lineage>
        <taxon>Bacteria</taxon>
        <taxon>Pseudomonadati</taxon>
        <taxon>Pseudomonadota</taxon>
        <taxon>Alphaproteobacteria</taxon>
        <taxon>Hyphomicrobiales</taxon>
        <taxon>Cohaesibacteraceae</taxon>
    </lineage>
</organism>